<dbReference type="Proteomes" id="UP000011115">
    <property type="component" value="Unassembled WGS sequence"/>
</dbReference>
<dbReference type="AlphaFoldDB" id="M1CYL3"/>
<feature type="domain" description="DUF7081" evidence="2">
    <location>
        <begin position="33"/>
        <end position="70"/>
    </location>
</feature>
<dbReference type="EnsemblPlants" id="PGSC0003DMT400077587">
    <property type="protein sequence ID" value="PGSC0003DMT400077587"/>
    <property type="gene ID" value="PGSC0003DMG400030176"/>
</dbReference>
<dbReference type="InParanoid" id="M1CYL3"/>
<feature type="compositionally biased region" description="Basic and acidic residues" evidence="1">
    <location>
        <begin position="457"/>
        <end position="469"/>
    </location>
</feature>
<name>M1CYL3_SOLTU</name>
<dbReference type="InterPro" id="IPR055508">
    <property type="entry name" value="DUF7081"/>
</dbReference>
<dbReference type="Gramene" id="PGSC0003DMT400077587">
    <property type="protein sequence ID" value="PGSC0003DMT400077587"/>
    <property type="gene ID" value="PGSC0003DMG400030176"/>
</dbReference>
<evidence type="ECO:0000256" key="1">
    <source>
        <dbReference type="SAM" id="MobiDB-lite"/>
    </source>
</evidence>
<proteinExistence type="predicted"/>
<feature type="region of interest" description="Disordered" evidence="1">
    <location>
        <begin position="435"/>
        <end position="470"/>
    </location>
</feature>
<evidence type="ECO:0000313" key="3">
    <source>
        <dbReference type="EnsemblPlants" id="PGSC0003DMT400077587"/>
    </source>
</evidence>
<keyword evidence="4" id="KW-1185">Reference proteome</keyword>
<dbReference type="PaxDb" id="4113-PGSC0003DMT400077587"/>
<reference evidence="3" key="2">
    <citation type="submission" date="2015-06" db="UniProtKB">
        <authorList>
            <consortium name="EnsemblPlants"/>
        </authorList>
    </citation>
    <scope>IDENTIFICATION</scope>
    <source>
        <strain evidence="3">DM1-3 516 R44</strain>
    </source>
</reference>
<reference evidence="4" key="1">
    <citation type="journal article" date="2011" name="Nature">
        <title>Genome sequence and analysis of the tuber crop potato.</title>
        <authorList>
            <consortium name="The Potato Genome Sequencing Consortium"/>
        </authorList>
    </citation>
    <scope>NUCLEOTIDE SEQUENCE [LARGE SCALE GENOMIC DNA]</scope>
    <source>
        <strain evidence="4">cv. DM1-3 516 R44</strain>
    </source>
</reference>
<protein>
    <submittedName>
        <fullName evidence="3">Calmodulin protein kinase</fullName>
    </submittedName>
</protein>
<evidence type="ECO:0000259" key="2">
    <source>
        <dbReference type="Pfam" id="PF23299"/>
    </source>
</evidence>
<feature type="compositionally biased region" description="Basic and acidic residues" evidence="1">
    <location>
        <begin position="435"/>
        <end position="448"/>
    </location>
</feature>
<evidence type="ECO:0000313" key="4">
    <source>
        <dbReference type="Proteomes" id="UP000011115"/>
    </source>
</evidence>
<dbReference type="HOGENOM" id="CLU_552540_0_0_1"/>
<dbReference type="Pfam" id="PF23299">
    <property type="entry name" value="DUF7081"/>
    <property type="match status" value="1"/>
</dbReference>
<sequence>MYAKEEVGESRAHVVYNGNASRINEIGLQLYLVSEYDFGEGLPYALVDWPNAGDKWGWQAGKKSNKFSWMIPSKQLPSLKDMKEMTTSSGIELQSLLSDSLIRAITFKVAKKICSSLTTKNPFPAILCDICCIDPGFFRDCCCILCRNTISSDYDGCNYIRFGGSINLDAQYLCRYCDSRMDLVPHALKLLNTCTSVASRADIENILNVGICILRGSQKRSGKKLLHRIESMKAQHEMQRPPRGTISVHISFGVGQTDESITSHNEVLVSPVINPGEILPCSPTLVLLDKYSQNFEAQSVVKPTLKTPTKDLEVVSQPGDVLSTMSERLFEGDLPEGKGMESNILATAEELVVVQSLASLRRDTQPTLLEQECRSPERVHHSVQPVFDQTLETIGFTSEEEDEEETPLVWSRKGVRGENASTTVIPNLGETEVVPETRIENEHTESEKKRKRKGKRKMVESPTKADRKRYTTRGVVQKLLGDALVANEVQIERN</sequence>
<dbReference type="PANTHER" id="PTHR33345">
    <property type="entry name" value="ADAPTER PROTEIN, PUTATIVE-RELATED"/>
    <property type="match status" value="1"/>
</dbReference>
<dbReference type="PANTHER" id="PTHR33345:SF2">
    <property type="entry name" value="OBERON-LIKE PHD FINGER DOMAIN-CONTAINING PROTEIN"/>
    <property type="match status" value="1"/>
</dbReference>
<dbReference type="eggNOG" id="ENOG502QUYB">
    <property type="taxonomic scope" value="Eukaryota"/>
</dbReference>
<organism evidence="3 4">
    <name type="scientific">Solanum tuberosum</name>
    <name type="common">Potato</name>
    <dbReference type="NCBI Taxonomy" id="4113"/>
    <lineage>
        <taxon>Eukaryota</taxon>
        <taxon>Viridiplantae</taxon>
        <taxon>Streptophyta</taxon>
        <taxon>Embryophyta</taxon>
        <taxon>Tracheophyta</taxon>
        <taxon>Spermatophyta</taxon>
        <taxon>Magnoliopsida</taxon>
        <taxon>eudicotyledons</taxon>
        <taxon>Gunneridae</taxon>
        <taxon>Pentapetalae</taxon>
        <taxon>asterids</taxon>
        <taxon>lamiids</taxon>
        <taxon>Solanales</taxon>
        <taxon>Solanaceae</taxon>
        <taxon>Solanoideae</taxon>
        <taxon>Solaneae</taxon>
        <taxon>Solanum</taxon>
    </lineage>
</organism>
<accession>M1CYL3</accession>